<dbReference type="InterPro" id="IPR056798">
    <property type="entry name" value="ADH_Fe_C"/>
</dbReference>
<feature type="domain" description="Alcohol dehydrogenase iron-type/glycerol dehydrogenase GldA" evidence="5">
    <location>
        <begin position="28"/>
        <end position="196"/>
    </location>
</feature>
<feature type="domain" description="Fe-containing alcohol dehydrogenase-like C-terminal" evidence="6">
    <location>
        <begin position="207"/>
        <end position="399"/>
    </location>
</feature>
<dbReference type="PANTHER" id="PTHR11496:SF102">
    <property type="entry name" value="ALCOHOL DEHYDROGENASE 4"/>
    <property type="match status" value="1"/>
</dbReference>
<gene>
    <name evidence="7" type="ORF">V3390_04405</name>
</gene>
<evidence type="ECO:0000259" key="6">
    <source>
        <dbReference type="Pfam" id="PF25137"/>
    </source>
</evidence>
<dbReference type="SUPFAM" id="SSF56796">
    <property type="entry name" value="Dehydroquinate synthase-like"/>
    <property type="match status" value="1"/>
</dbReference>
<dbReference type="Pfam" id="PF25137">
    <property type="entry name" value="ADH_Fe_C"/>
    <property type="match status" value="1"/>
</dbReference>
<evidence type="ECO:0000256" key="1">
    <source>
        <dbReference type="ARBA" id="ARBA00001962"/>
    </source>
</evidence>
<comment type="caution">
    <text evidence="7">The sequence shown here is derived from an EMBL/GenBank/DDBJ whole genome shotgun (WGS) entry which is preliminary data.</text>
</comment>
<keyword evidence="3" id="KW-0560">Oxidoreductase</keyword>
<dbReference type="InterPro" id="IPR039697">
    <property type="entry name" value="Alcohol_dehydrogenase_Fe"/>
</dbReference>
<dbReference type="InterPro" id="IPR001670">
    <property type="entry name" value="ADH_Fe/GldA"/>
</dbReference>
<accession>A0ABU7UYZ2</accession>
<dbReference type="RefSeq" id="WP_331703513.1">
    <property type="nucleotide sequence ID" value="NZ_JAZHBO010000001.1"/>
</dbReference>
<evidence type="ECO:0000259" key="5">
    <source>
        <dbReference type="Pfam" id="PF00465"/>
    </source>
</evidence>
<dbReference type="Proteomes" id="UP001356170">
    <property type="component" value="Unassembled WGS sequence"/>
</dbReference>
<evidence type="ECO:0000256" key="2">
    <source>
        <dbReference type="ARBA" id="ARBA00007358"/>
    </source>
</evidence>
<evidence type="ECO:0000256" key="4">
    <source>
        <dbReference type="ARBA" id="ARBA00023027"/>
    </source>
</evidence>
<evidence type="ECO:0000313" key="8">
    <source>
        <dbReference type="Proteomes" id="UP001356170"/>
    </source>
</evidence>
<dbReference type="InterPro" id="IPR018211">
    <property type="entry name" value="ADH_Fe_CS"/>
</dbReference>
<dbReference type="CDD" id="cd08189">
    <property type="entry name" value="Fe-ADH-like"/>
    <property type="match status" value="1"/>
</dbReference>
<proteinExistence type="inferred from homology"/>
<comment type="cofactor">
    <cofactor evidence="1">
        <name>Fe cation</name>
        <dbReference type="ChEBI" id="CHEBI:24875"/>
    </cofactor>
</comment>
<evidence type="ECO:0000256" key="3">
    <source>
        <dbReference type="ARBA" id="ARBA00023002"/>
    </source>
</evidence>
<sequence length="404" mass="43106">MSAYWIPRLQIAVNKIALKVLRFPVPETIRGVDSSLTLCDEMAAAGLQRVLLVTDGPLMRTGIPERLAAHLRQRDVAVEVFSDVEPDPDYALVLRGVERLNAFNAQAVLAVGGGSPIDCAKSMLMCQATGKHPSKLTGVWLYHLPRPHGLPLYAIPTTSGTGSEATVAAIVSDRAEQTKYSIIDPKLLPIKVALDPALTVGLPPAVTAATGMDALTHAVEAYIGTMGTKETNAWALRATELIGANLSKAYALGTDMEARANMQEAALLAGLAFTRATVGYVHAIAHQLGGLYHVPHGLANAIVMPHVLDFCKSACTDRLADLARAAGIAVAGANDTENADRMIAWIREMNAAMGIPSTVNALREADFDRIIAHALTEAHGTYAIPRYMQKDDARGILRQLLATN</sequence>
<dbReference type="Pfam" id="PF00465">
    <property type="entry name" value="Fe-ADH"/>
    <property type="match status" value="1"/>
</dbReference>
<evidence type="ECO:0000313" key="7">
    <source>
        <dbReference type="EMBL" id="MEF2155473.1"/>
    </source>
</evidence>
<keyword evidence="8" id="KW-1185">Reference proteome</keyword>
<reference evidence="7 8" key="1">
    <citation type="submission" date="2024-01" db="EMBL/GenBank/DDBJ databases">
        <title>Novel species of the genus Luteimonas isolated from rivers.</title>
        <authorList>
            <person name="Lu H."/>
        </authorList>
    </citation>
    <scope>NUCLEOTIDE SEQUENCE [LARGE SCALE GENOMIC DNA]</scope>
    <source>
        <strain evidence="7 8">FXH3W</strain>
    </source>
</reference>
<organism evidence="7 8">
    <name type="scientific">Aquilutibacter rugosus</name>
    <dbReference type="NCBI Taxonomy" id="3115820"/>
    <lineage>
        <taxon>Bacteria</taxon>
        <taxon>Pseudomonadati</taxon>
        <taxon>Pseudomonadota</taxon>
        <taxon>Gammaproteobacteria</taxon>
        <taxon>Lysobacterales</taxon>
        <taxon>Lysobacteraceae</taxon>
        <taxon>Aquilutibacter</taxon>
    </lineage>
</organism>
<dbReference type="Gene3D" id="3.40.50.1970">
    <property type="match status" value="1"/>
</dbReference>
<dbReference type="PROSITE" id="PS00060">
    <property type="entry name" value="ADH_IRON_2"/>
    <property type="match status" value="1"/>
</dbReference>
<comment type="similarity">
    <text evidence="2">Belongs to the iron-containing alcohol dehydrogenase family.</text>
</comment>
<protein>
    <submittedName>
        <fullName evidence="7">Iron-containing alcohol dehydrogenase</fullName>
    </submittedName>
</protein>
<dbReference type="EMBL" id="JAZHBO010000001">
    <property type="protein sequence ID" value="MEF2155473.1"/>
    <property type="molecule type" value="Genomic_DNA"/>
</dbReference>
<name>A0ABU7UYZ2_9GAMM</name>
<dbReference type="Gene3D" id="1.20.1090.10">
    <property type="entry name" value="Dehydroquinate synthase-like - alpha domain"/>
    <property type="match status" value="1"/>
</dbReference>
<dbReference type="PANTHER" id="PTHR11496">
    <property type="entry name" value="ALCOHOL DEHYDROGENASE"/>
    <property type="match status" value="1"/>
</dbReference>
<keyword evidence="4" id="KW-0520">NAD</keyword>